<reference evidence="11" key="2">
    <citation type="submission" date="2021-04" db="EMBL/GenBank/DDBJ databases">
        <authorList>
            <person name="Gilroy R."/>
        </authorList>
    </citation>
    <scope>NUCLEOTIDE SEQUENCE</scope>
    <source>
        <strain evidence="11">2239</strain>
    </source>
</reference>
<dbReference type="Gene3D" id="3.40.1160.10">
    <property type="entry name" value="Acetylglutamate kinase-like"/>
    <property type="match status" value="1"/>
</dbReference>
<evidence type="ECO:0000256" key="7">
    <source>
        <dbReference type="ARBA" id="ARBA00048467"/>
    </source>
</evidence>
<dbReference type="GO" id="GO:0008804">
    <property type="term" value="F:carbamate kinase activity"/>
    <property type="evidence" value="ECO:0007669"/>
    <property type="project" value="UniProtKB-UniRule"/>
</dbReference>
<proteinExistence type="inferred from homology"/>
<dbReference type="FunFam" id="3.40.1160.10:FF:000007">
    <property type="entry name" value="Carbamate kinase"/>
    <property type="match status" value="1"/>
</dbReference>
<dbReference type="PIRSF" id="PIRSF000723">
    <property type="entry name" value="Carbamate_kin"/>
    <property type="match status" value="1"/>
</dbReference>
<evidence type="ECO:0000256" key="1">
    <source>
        <dbReference type="ARBA" id="ARBA00005118"/>
    </source>
</evidence>
<evidence type="ECO:0000256" key="2">
    <source>
        <dbReference type="ARBA" id="ARBA00011066"/>
    </source>
</evidence>
<dbReference type="NCBIfam" id="TIGR00746">
    <property type="entry name" value="arcC"/>
    <property type="match status" value="1"/>
</dbReference>
<gene>
    <name evidence="11" type="primary">arcC</name>
    <name evidence="11" type="ORF">H9865_08650</name>
</gene>
<dbReference type="EMBL" id="DXFW01000024">
    <property type="protein sequence ID" value="HIX06150.1"/>
    <property type="molecule type" value="Genomic_DNA"/>
</dbReference>
<dbReference type="PANTHER" id="PTHR30409:SF1">
    <property type="entry name" value="CARBAMATE KINASE-RELATED"/>
    <property type="match status" value="1"/>
</dbReference>
<protein>
    <recommendedName>
        <fullName evidence="3 8">Carbamate kinase</fullName>
    </recommendedName>
</protein>
<sequence>MGKRIVVALGGNALGNTPEEQLKLVQETAKPIVDLVEKGYEVIIGHGNGPQVGMINLAMEFSANKGGNTPYMPFPECGAMTQGYIGYHLQQAIQAELNARGIRKPCATVVTQVVVDEKDPGFAKPTKPVGSFYTKEEADAIAAEKGFIFVEDSGRGYRRVVPSPIPQRIVELDVVEQLVSAGAIVITVGGGGIPVVETEKGLKGVAAVIDKDRASALLARDVKADELIILTAVDRVCINFNKPDQQELPSMTLAEAEEYIGQKQFAPGSMLPKVQSCMEFVKGNTNGGVALITSLARAADALEGKTGTVIKP</sequence>
<reference evidence="11" key="1">
    <citation type="journal article" date="2021" name="PeerJ">
        <title>Extensive microbial diversity within the chicken gut microbiome revealed by metagenomics and culture.</title>
        <authorList>
            <person name="Gilroy R."/>
            <person name="Ravi A."/>
            <person name="Getino M."/>
            <person name="Pursley I."/>
            <person name="Horton D.L."/>
            <person name="Alikhan N.F."/>
            <person name="Baker D."/>
            <person name="Gharbi K."/>
            <person name="Hall N."/>
            <person name="Watson M."/>
            <person name="Adriaenssens E.M."/>
            <person name="Foster-Nyarko E."/>
            <person name="Jarju S."/>
            <person name="Secka A."/>
            <person name="Antonio M."/>
            <person name="Oren A."/>
            <person name="Chaudhuri R.R."/>
            <person name="La Ragione R."/>
            <person name="Hildebrand F."/>
            <person name="Pallen M.J."/>
        </authorList>
    </citation>
    <scope>NUCLEOTIDE SEQUENCE</scope>
    <source>
        <strain evidence="11">2239</strain>
    </source>
</reference>
<comment type="similarity">
    <text evidence="2 9">Belongs to the carbamate kinase family.</text>
</comment>
<dbReference type="GO" id="GO:0019546">
    <property type="term" value="P:L-arginine deiminase pathway"/>
    <property type="evidence" value="ECO:0007669"/>
    <property type="project" value="TreeGrafter"/>
</dbReference>
<keyword evidence="5 9" id="KW-0808">Transferase</keyword>
<feature type="domain" description="Aspartate/glutamate/uridylate kinase" evidence="10">
    <location>
        <begin position="3"/>
        <end position="284"/>
    </location>
</feature>
<dbReference type="PRINTS" id="PR01469">
    <property type="entry name" value="CARBMTKINASE"/>
</dbReference>
<evidence type="ECO:0000256" key="3">
    <source>
        <dbReference type="ARBA" id="ARBA00013070"/>
    </source>
</evidence>
<evidence type="ECO:0000256" key="4">
    <source>
        <dbReference type="ARBA" id="ARBA00022503"/>
    </source>
</evidence>
<dbReference type="AlphaFoldDB" id="A0A9D1V4U1"/>
<evidence type="ECO:0000259" key="10">
    <source>
        <dbReference type="Pfam" id="PF00696"/>
    </source>
</evidence>
<evidence type="ECO:0000313" key="11">
    <source>
        <dbReference type="EMBL" id="HIX06150.1"/>
    </source>
</evidence>
<keyword evidence="6 9" id="KW-0418">Kinase</keyword>
<dbReference type="NCBIfam" id="NF009007">
    <property type="entry name" value="PRK12352.1"/>
    <property type="match status" value="1"/>
</dbReference>
<dbReference type="Proteomes" id="UP000824193">
    <property type="component" value="Unassembled WGS sequence"/>
</dbReference>
<dbReference type="InterPro" id="IPR001048">
    <property type="entry name" value="Asp/Glu/Uridylate_kinase"/>
</dbReference>
<keyword evidence="4" id="KW-0056">Arginine metabolism</keyword>
<comment type="catalytic activity">
    <reaction evidence="7">
        <text>hydrogencarbonate + NH4(+) + ATP = carbamoyl phosphate + ADP + H2O + H(+)</text>
        <dbReference type="Rhea" id="RHEA:10152"/>
        <dbReference type="ChEBI" id="CHEBI:15377"/>
        <dbReference type="ChEBI" id="CHEBI:15378"/>
        <dbReference type="ChEBI" id="CHEBI:17544"/>
        <dbReference type="ChEBI" id="CHEBI:28938"/>
        <dbReference type="ChEBI" id="CHEBI:30616"/>
        <dbReference type="ChEBI" id="CHEBI:58228"/>
        <dbReference type="ChEBI" id="CHEBI:456216"/>
        <dbReference type="EC" id="2.7.2.2"/>
    </reaction>
</comment>
<dbReference type="InterPro" id="IPR003964">
    <property type="entry name" value="Carb_kinase"/>
</dbReference>
<evidence type="ECO:0000256" key="8">
    <source>
        <dbReference type="NCBIfam" id="TIGR00746"/>
    </source>
</evidence>
<dbReference type="SUPFAM" id="SSF53633">
    <property type="entry name" value="Carbamate kinase-like"/>
    <property type="match status" value="1"/>
</dbReference>
<dbReference type="PANTHER" id="PTHR30409">
    <property type="entry name" value="CARBAMATE KINASE"/>
    <property type="match status" value="1"/>
</dbReference>
<evidence type="ECO:0000256" key="5">
    <source>
        <dbReference type="ARBA" id="ARBA00022679"/>
    </source>
</evidence>
<evidence type="ECO:0000256" key="6">
    <source>
        <dbReference type="ARBA" id="ARBA00022777"/>
    </source>
</evidence>
<evidence type="ECO:0000256" key="9">
    <source>
        <dbReference type="PIRNR" id="PIRNR000723"/>
    </source>
</evidence>
<dbReference type="GO" id="GO:0005829">
    <property type="term" value="C:cytosol"/>
    <property type="evidence" value="ECO:0007669"/>
    <property type="project" value="TreeGrafter"/>
</dbReference>
<comment type="caution">
    <text evidence="11">The sequence shown here is derived from an EMBL/GenBank/DDBJ whole genome shotgun (WGS) entry which is preliminary data.</text>
</comment>
<comment type="pathway">
    <text evidence="1">Metabolic intermediate metabolism; carbamoyl phosphate degradation; CO(2) and NH(3) from carbamoyl phosphate: step 1/1.</text>
</comment>
<dbReference type="CDD" id="cd04235">
    <property type="entry name" value="AAK_CK"/>
    <property type="match status" value="1"/>
</dbReference>
<evidence type="ECO:0000313" key="12">
    <source>
        <dbReference type="Proteomes" id="UP000824193"/>
    </source>
</evidence>
<name>A0A9D1V4U1_9FIRM</name>
<organism evidence="11 12">
    <name type="scientific">Candidatus Allofournierella pullicola</name>
    <dbReference type="NCBI Taxonomy" id="2838596"/>
    <lineage>
        <taxon>Bacteria</taxon>
        <taxon>Bacillati</taxon>
        <taxon>Bacillota</taxon>
        <taxon>Clostridia</taxon>
        <taxon>Eubacteriales</taxon>
        <taxon>Oscillospiraceae</taxon>
        <taxon>Allofournierella</taxon>
    </lineage>
</organism>
<accession>A0A9D1V4U1</accession>
<dbReference type="InterPro" id="IPR036393">
    <property type="entry name" value="AceGlu_kinase-like_sf"/>
</dbReference>
<dbReference type="Pfam" id="PF00696">
    <property type="entry name" value="AA_kinase"/>
    <property type="match status" value="1"/>
</dbReference>